<evidence type="ECO:0000256" key="5">
    <source>
        <dbReference type="ARBA" id="ARBA00048488"/>
    </source>
</evidence>
<evidence type="ECO:0000256" key="3">
    <source>
        <dbReference type="ARBA" id="ARBA00022833"/>
    </source>
</evidence>
<organism evidence="8 9">
    <name type="scientific">Biomphalaria glabrata</name>
    <name type="common">Bloodfluke planorb</name>
    <name type="synonym">Freshwater snail</name>
    <dbReference type="NCBI Taxonomy" id="6526"/>
    <lineage>
        <taxon>Eukaryota</taxon>
        <taxon>Metazoa</taxon>
        <taxon>Spiralia</taxon>
        <taxon>Lophotrochozoa</taxon>
        <taxon>Mollusca</taxon>
        <taxon>Gastropoda</taxon>
        <taxon>Heterobranchia</taxon>
        <taxon>Euthyneura</taxon>
        <taxon>Panpulmonata</taxon>
        <taxon>Hygrophila</taxon>
        <taxon>Lymnaeoidea</taxon>
        <taxon>Planorbidae</taxon>
        <taxon>Biomphalaria</taxon>
    </lineage>
</organism>
<dbReference type="GO" id="GO:0006979">
    <property type="term" value="P:response to oxidative stress"/>
    <property type="evidence" value="ECO:0007669"/>
    <property type="project" value="InterPro"/>
</dbReference>
<dbReference type="PANTHER" id="PTHR10173:SF52">
    <property type="entry name" value="METHIONINE-R-SULFOXIDE REDUCTASE B1"/>
    <property type="match status" value="1"/>
</dbReference>
<dbReference type="GO" id="GO:0046872">
    <property type="term" value="F:metal ion binding"/>
    <property type="evidence" value="ECO:0007669"/>
    <property type="project" value="UniProtKB-KW"/>
</dbReference>
<dbReference type="PANTHER" id="PTHR10173">
    <property type="entry name" value="METHIONINE SULFOXIDE REDUCTASE"/>
    <property type="match status" value="1"/>
</dbReference>
<dbReference type="InterPro" id="IPR002579">
    <property type="entry name" value="Met_Sox_Rdtase_MsrB_dom"/>
</dbReference>
<protein>
    <recommendedName>
        <fullName evidence="6">Peptide-methionine (R)-S-oxide reductase</fullName>
        <ecNumber evidence="6">1.8.4.12</ecNumber>
    </recommendedName>
</protein>
<evidence type="ECO:0000259" key="7">
    <source>
        <dbReference type="PROSITE" id="PS51790"/>
    </source>
</evidence>
<dbReference type="OrthoDB" id="44061at2759"/>
<feature type="domain" description="MsrB" evidence="7">
    <location>
        <begin position="71"/>
        <end position="199"/>
    </location>
</feature>
<evidence type="ECO:0000256" key="6">
    <source>
        <dbReference type="RuleBase" id="RU365044"/>
    </source>
</evidence>
<evidence type="ECO:0000256" key="4">
    <source>
        <dbReference type="ARBA" id="ARBA00023002"/>
    </source>
</evidence>
<dbReference type="InterPro" id="IPR028427">
    <property type="entry name" value="Met_Sox_Rdtase_MsrB"/>
</dbReference>
<accession>A0A9W3A331</accession>
<dbReference type="AlphaFoldDB" id="A0A9W3A331"/>
<dbReference type="InterPro" id="IPR011057">
    <property type="entry name" value="Mss4-like_sf"/>
</dbReference>
<dbReference type="Pfam" id="PF01641">
    <property type="entry name" value="SelR"/>
    <property type="match status" value="1"/>
</dbReference>
<evidence type="ECO:0000256" key="1">
    <source>
        <dbReference type="ARBA" id="ARBA00007174"/>
    </source>
</evidence>
<keyword evidence="4 6" id="KW-0560">Oxidoreductase</keyword>
<evidence type="ECO:0000313" key="9">
    <source>
        <dbReference type="RefSeq" id="XP_055881583.1"/>
    </source>
</evidence>
<evidence type="ECO:0000313" key="8">
    <source>
        <dbReference type="Proteomes" id="UP001165740"/>
    </source>
</evidence>
<comment type="similarity">
    <text evidence="1 6">Belongs to the MsrB Met sulfoxide reductase family.</text>
</comment>
<name>A0A9W3A331_BIOGL</name>
<gene>
    <name evidence="9" type="primary">LOC106062885</name>
</gene>
<dbReference type="EC" id="1.8.4.12" evidence="6"/>
<dbReference type="FunFam" id="2.170.150.20:FF:000001">
    <property type="entry name" value="Peptide methionine sulfoxide reductase MsrB"/>
    <property type="match status" value="1"/>
</dbReference>
<comment type="function">
    <text evidence="6">Methionine-sulfoxide reductase that specifically reduces methionine (R)-sulfoxide back to methionine. While in many cases methionine oxidation is the result of random oxidation following oxidative stress, methionine oxidation is also a post-translational modification that takes place on specific residues.</text>
</comment>
<evidence type="ECO:0000256" key="2">
    <source>
        <dbReference type="ARBA" id="ARBA00022723"/>
    </source>
</evidence>
<reference evidence="9" key="1">
    <citation type="submission" date="2025-08" db="UniProtKB">
        <authorList>
            <consortium name="RefSeq"/>
        </authorList>
    </citation>
    <scope>IDENTIFICATION</scope>
</reference>
<sequence>MNEMLRHTLMVAGVFTRRAIQLTKYKHYLYPKYFLIPSQAQSFFKNMGNNGSAGLSDTTGTARPGKIQLSDEEWQAKLTRQEYIVCRKHGTETAWSGELLENKAKGIYSCTCCGTALFNSSFKFDSGSGWPSFFDVLKDKDVSELPAVDFKTDTSHGMVRTEVLCGKCDAHLGHVFDDGPQPTGLRYCINGVCLKFKPDAKGGDKKKTDL</sequence>
<dbReference type="GO" id="GO:0005737">
    <property type="term" value="C:cytoplasm"/>
    <property type="evidence" value="ECO:0007669"/>
    <property type="project" value="TreeGrafter"/>
</dbReference>
<dbReference type="NCBIfam" id="TIGR00357">
    <property type="entry name" value="peptide-methionine (R)-S-oxide reductase MsrB"/>
    <property type="match status" value="1"/>
</dbReference>
<dbReference type="GO" id="GO:0033743">
    <property type="term" value="F:peptide-methionine (R)-S-oxide reductase activity"/>
    <property type="evidence" value="ECO:0007669"/>
    <property type="project" value="UniProtKB-EC"/>
</dbReference>
<dbReference type="RefSeq" id="XP_055881583.1">
    <property type="nucleotide sequence ID" value="XM_056025608.1"/>
</dbReference>
<keyword evidence="2 6" id="KW-0479">Metal-binding</keyword>
<comment type="cofactor">
    <cofactor evidence="6">
        <name>Zn(2+)</name>
        <dbReference type="ChEBI" id="CHEBI:29105"/>
    </cofactor>
    <text evidence="6">Binds 1 zinc ion per subunit.</text>
</comment>
<keyword evidence="8" id="KW-1185">Reference proteome</keyword>
<comment type="catalytic activity">
    <reaction evidence="5 6">
        <text>L-methionyl-[protein] + [thioredoxin]-disulfide + H2O = L-methionyl-(R)-S-oxide-[protein] + [thioredoxin]-dithiol</text>
        <dbReference type="Rhea" id="RHEA:24164"/>
        <dbReference type="Rhea" id="RHEA-COMP:10698"/>
        <dbReference type="Rhea" id="RHEA-COMP:10700"/>
        <dbReference type="Rhea" id="RHEA-COMP:12313"/>
        <dbReference type="Rhea" id="RHEA-COMP:12314"/>
        <dbReference type="ChEBI" id="CHEBI:15377"/>
        <dbReference type="ChEBI" id="CHEBI:16044"/>
        <dbReference type="ChEBI" id="CHEBI:29950"/>
        <dbReference type="ChEBI" id="CHEBI:45764"/>
        <dbReference type="ChEBI" id="CHEBI:50058"/>
        <dbReference type="EC" id="1.8.4.12"/>
    </reaction>
</comment>
<dbReference type="Proteomes" id="UP001165740">
    <property type="component" value="Chromosome 4"/>
</dbReference>
<keyword evidence="3 6" id="KW-0862">Zinc</keyword>
<dbReference type="Gene3D" id="2.170.150.20">
    <property type="entry name" value="Peptide methionine sulfoxide reductase"/>
    <property type="match status" value="1"/>
</dbReference>
<dbReference type="GeneID" id="106062885"/>
<dbReference type="SUPFAM" id="SSF51316">
    <property type="entry name" value="Mss4-like"/>
    <property type="match status" value="1"/>
</dbReference>
<dbReference type="GO" id="GO:0030091">
    <property type="term" value="P:protein repair"/>
    <property type="evidence" value="ECO:0007669"/>
    <property type="project" value="InterPro"/>
</dbReference>
<dbReference type="PROSITE" id="PS51790">
    <property type="entry name" value="MSRB"/>
    <property type="match status" value="1"/>
</dbReference>
<proteinExistence type="inferred from homology"/>